<name>A0ABX7SZW6_9FLAO</name>
<feature type="transmembrane region" description="Helical" evidence="11">
    <location>
        <begin position="380"/>
        <end position="407"/>
    </location>
</feature>
<evidence type="ECO:0000256" key="6">
    <source>
        <dbReference type="ARBA" id="ARBA00022801"/>
    </source>
</evidence>
<keyword evidence="4" id="KW-0645">Protease</keyword>
<evidence type="ECO:0000256" key="8">
    <source>
        <dbReference type="ARBA" id="ARBA00022989"/>
    </source>
</evidence>
<dbReference type="Gene3D" id="2.30.42.10">
    <property type="match status" value="2"/>
</dbReference>
<reference evidence="13 14" key="1">
    <citation type="submission" date="2021-03" db="EMBL/GenBank/DDBJ databases">
        <title>Complete genome of Polaribacter_sp.G4M1.</title>
        <authorList>
            <person name="Jeong S.W."/>
            <person name="Bae J.W."/>
        </authorList>
    </citation>
    <scope>NUCLEOTIDE SEQUENCE [LARGE SCALE GENOMIC DNA]</scope>
    <source>
        <strain evidence="13 14">G4M1</strain>
    </source>
</reference>
<keyword evidence="5 11" id="KW-0812">Transmembrane</keyword>
<accession>A0ABX7SZW6</accession>
<organism evidence="13 14">
    <name type="scientific">Polaribacter batillariae</name>
    <dbReference type="NCBI Taxonomy" id="2808900"/>
    <lineage>
        <taxon>Bacteria</taxon>
        <taxon>Pseudomonadati</taxon>
        <taxon>Bacteroidota</taxon>
        <taxon>Flavobacteriia</taxon>
        <taxon>Flavobacteriales</taxon>
        <taxon>Flavobacteriaceae</taxon>
    </lineage>
</organism>
<evidence type="ECO:0000256" key="4">
    <source>
        <dbReference type="ARBA" id="ARBA00022670"/>
    </source>
</evidence>
<dbReference type="CDD" id="cd06163">
    <property type="entry name" value="S2P-M50_PDZ_RseP-like"/>
    <property type="match status" value="2"/>
</dbReference>
<evidence type="ECO:0000256" key="11">
    <source>
        <dbReference type="RuleBase" id="RU362031"/>
    </source>
</evidence>
<dbReference type="NCBIfam" id="TIGR00054">
    <property type="entry name" value="RIP metalloprotease RseP"/>
    <property type="match status" value="1"/>
</dbReference>
<keyword evidence="9 11" id="KW-0482">Metalloprotease</keyword>
<evidence type="ECO:0000256" key="2">
    <source>
        <dbReference type="ARBA" id="ARBA00004141"/>
    </source>
</evidence>
<dbReference type="RefSeq" id="WP_207973163.1">
    <property type="nucleotide sequence ID" value="NZ_CP071795.1"/>
</dbReference>
<dbReference type="PANTHER" id="PTHR42837">
    <property type="entry name" value="REGULATOR OF SIGMA-E PROTEASE RSEP"/>
    <property type="match status" value="1"/>
</dbReference>
<keyword evidence="6 11" id="KW-0378">Hydrolase</keyword>
<comment type="similarity">
    <text evidence="3 11">Belongs to the peptidase M50B family.</text>
</comment>
<keyword evidence="11" id="KW-0479">Metal-binding</keyword>
<dbReference type="InterPro" id="IPR004387">
    <property type="entry name" value="Pept_M50_Zn"/>
</dbReference>
<dbReference type="EMBL" id="CP071795">
    <property type="protein sequence ID" value="QTD39053.1"/>
    <property type="molecule type" value="Genomic_DNA"/>
</dbReference>
<dbReference type="InterPro" id="IPR036034">
    <property type="entry name" value="PDZ_sf"/>
</dbReference>
<keyword evidence="14" id="KW-1185">Reference proteome</keyword>
<evidence type="ECO:0000259" key="12">
    <source>
        <dbReference type="Pfam" id="PF02163"/>
    </source>
</evidence>
<dbReference type="PANTHER" id="PTHR42837:SF2">
    <property type="entry name" value="MEMBRANE METALLOPROTEASE ARASP2, CHLOROPLASTIC-RELATED"/>
    <property type="match status" value="1"/>
</dbReference>
<gene>
    <name evidence="13" type="primary">rseP</name>
    <name evidence="13" type="ORF">JL193_07335</name>
</gene>
<evidence type="ECO:0000256" key="3">
    <source>
        <dbReference type="ARBA" id="ARBA00007931"/>
    </source>
</evidence>
<feature type="transmembrane region" description="Helical" evidence="11">
    <location>
        <begin position="419"/>
        <end position="438"/>
    </location>
</feature>
<evidence type="ECO:0000313" key="14">
    <source>
        <dbReference type="Proteomes" id="UP000663935"/>
    </source>
</evidence>
<evidence type="ECO:0000256" key="5">
    <source>
        <dbReference type="ARBA" id="ARBA00022692"/>
    </source>
</evidence>
<evidence type="ECO:0000256" key="10">
    <source>
        <dbReference type="ARBA" id="ARBA00023136"/>
    </source>
</evidence>
<protein>
    <recommendedName>
        <fullName evidence="11">Zinc metalloprotease</fullName>
        <ecNumber evidence="11">3.4.24.-</ecNumber>
    </recommendedName>
</protein>
<comment type="subcellular location">
    <subcellularLocation>
        <location evidence="2">Membrane</location>
        <topology evidence="2">Multi-pass membrane protein</topology>
    </subcellularLocation>
</comment>
<dbReference type="Pfam" id="PF02163">
    <property type="entry name" value="Peptidase_M50"/>
    <property type="match status" value="1"/>
</dbReference>
<proteinExistence type="inferred from homology"/>
<sequence>MEILIKASQFILSLSLLIVLHELGHFIPAKLFKTRVEKFYLFFDYKFSLFKKKIGETVYGIGWIPLGGYVKISGMIDESMDTEQMALPPKPWEFRSKPAWQRLIIMLGGVFVNFVLGVFIYICLMWAYGERYLPNENVKDGIWVENELAENLGLQTGDKILTVDGQKVKKFNGLSLEFINGNKYEIERNGQVLEQQIPEDFISQLMDRGKDAGAFLYPRLPFVISNVSENSPNINADLKKRDIVTAINGKVIKYFDEAQTELNKNKNKDITITIKRGNETKEIPVKVTEEGKLGVALGQLPYTDLEKLGYYELADIEYSFTEAIPAGLKKSWKTLTDYMKQLKKIFNPSTGAYKGLGGFISIGSIFPAEWSAQSFWEITAFLSIMLGFMNLLPIPALDGGHVVFTLWEMITGKKPGDKFLEYAQVVGFVLLIALLLFANGNDIFRLFK</sequence>
<feature type="domain" description="Peptidase M50" evidence="12">
    <location>
        <begin position="10"/>
        <end position="434"/>
    </location>
</feature>
<keyword evidence="10 11" id="KW-0472">Membrane</keyword>
<comment type="cofactor">
    <cofactor evidence="1 11">
        <name>Zn(2+)</name>
        <dbReference type="ChEBI" id="CHEBI:29105"/>
    </cofactor>
</comment>
<keyword evidence="7 11" id="KW-0862">Zinc</keyword>
<dbReference type="EC" id="3.4.24.-" evidence="11"/>
<dbReference type="GO" id="GO:0008237">
    <property type="term" value="F:metallopeptidase activity"/>
    <property type="evidence" value="ECO:0007669"/>
    <property type="project" value="UniProtKB-KW"/>
</dbReference>
<evidence type="ECO:0000256" key="9">
    <source>
        <dbReference type="ARBA" id="ARBA00023049"/>
    </source>
</evidence>
<dbReference type="InterPro" id="IPR008915">
    <property type="entry name" value="Peptidase_M50"/>
</dbReference>
<dbReference type="SUPFAM" id="SSF50156">
    <property type="entry name" value="PDZ domain-like"/>
    <property type="match status" value="2"/>
</dbReference>
<evidence type="ECO:0000313" key="13">
    <source>
        <dbReference type="EMBL" id="QTD39053.1"/>
    </source>
</evidence>
<keyword evidence="8 11" id="KW-1133">Transmembrane helix</keyword>
<dbReference type="Proteomes" id="UP000663935">
    <property type="component" value="Chromosome"/>
</dbReference>
<feature type="transmembrane region" description="Helical" evidence="11">
    <location>
        <begin position="103"/>
        <end position="129"/>
    </location>
</feature>
<evidence type="ECO:0000256" key="7">
    <source>
        <dbReference type="ARBA" id="ARBA00022833"/>
    </source>
</evidence>
<evidence type="ECO:0000256" key="1">
    <source>
        <dbReference type="ARBA" id="ARBA00001947"/>
    </source>
</evidence>